<name>A0A410G3W8_9FLAO</name>
<reference evidence="2 3" key="1">
    <citation type="submission" date="2019-01" db="EMBL/GenBank/DDBJ databases">
        <title>Complete genome sequencing of Aequorivita sp. H23M31.</title>
        <authorList>
            <person name="Bae J.-W."/>
        </authorList>
    </citation>
    <scope>NUCLEOTIDE SEQUENCE [LARGE SCALE GENOMIC DNA]</scope>
    <source>
        <strain evidence="2 3">H23M31</strain>
    </source>
</reference>
<accession>A0A410G3W8</accession>
<dbReference type="EMBL" id="CP034951">
    <property type="protein sequence ID" value="QAA81972.1"/>
    <property type="molecule type" value="Genomic_DNA"/>
</dbReference>
<dbReference type="KEGG" id="aev:EI546_09660"/>
<dbReference type="Proteomes" id="UP000285517">
    <property type="component" value="Chromosome"/>
</dbReference>
<proteinExistence type="predicted"/>
<sequence length="91" mass="10704">MQNVVDQERHPDGYNDRNPDVRDPDFKYDNYGNLIADRDKEIKEIVYNHLNLPVKIIFENGGEIDYIYACPPFGGMPWELNLEKKYVTAVR</sequence>
<protein>
    <submittedName>
        <fullName evidence="2">Uncharacterized protein</fullName>
    </submittedName>
</protein>
<organism evidence="2 3">
    <name type="scientific">Aequorivita ciconiae</name>
    <dbReference type="NCBI Taxonomy" id="2494375"/>
    <lineage>
        <taxon>Bacteria</taxon>
        <taxon>Pseudomonadati</taxon>
        <taxon>Bacteroidota</taxon>
        <taxon>Flavobacteriia</taxon>
        <taxon>Flavobacteriales</taxon>
        <taxon>Flavobacteriaceae</taxon>
        <taxon>Aequorivita</taxon>
    </lineage>
</organism>
<evidence type="ECO:0000313" key="3">
    <source>
        <dbReference type="Proteomes" id="UP000285517"/>
    </source>
</evidence>
<dbReference type="OrthoDB" id="2972467at2"/>
<gene>
    <name evidence="2" type="ORF">EI546_09660</name>
</gene>
<keyword evidence="3" id="KW-1185">Reference proteome</keyword>
<feature type="region of interest" description="Disordered" evidence="1">
    <location>
        <begin position="1"/>
        <end position="25"/>
    </location>
</feature>
<evidence type="ECO:0000256" key="1">
    <source>
        <dbReference type="SAM" id="MobiDB-lite"/>
    </source>
</evidence>
<dbReference type="AlphaFoldDB" id="A0A410G3W8"/>
<evidence type="ECO:0000313" key="2">
    <source>
        <dbReference type="EMBL" id="QAA81972.1"/>
    </source>
</evidence>